<protein>
    <submittedName>
        <fullName evidence="2">Uncharacterized protein</fullName>
    </submittedName>
</protein>
<dbReference type="AlphaFoldDB" id="A0A1U7LS08"/>
<evidence type="ECO:0000256" key="1">
    <source>
        <dbReference type="SAM" id="Coils"/>
    </source>
</evidence>
<dbReference type="EMBL" id="LXFE01000401">
    <property type="protein sequence ID" value="OLL25456.1"/>
    <property type="molecule type" value="Genomic_DNA"/>
</dbReference>
<dbReference type="Proteomes" id="UP000186594">
    <property type="component" value="Unassembled WGS sequence"/>
</dbReference>
<proteinExistence type="predicted"/>
<accession>A0A1U7LS08</accession>
<keyword evidence="1" id="KW-0175">Coiled coil</keyword>
<organism evidence="2 3">
    <name type="scientific">Neolecta irregularis (strain DAH-3)</name>
    <dbReference type="NCBI Taxonomy" id="1198029"/>
    <lineage>
        <taxon>Eukaryota</taxon>
        <taxon>Fungi</taxon>
        <taxon>Dikarya</taxon>
        <taxon>Ascomycota</taxon>
        <taxon>Taphrinomycotina</taxon>
        <taxon>Neolectales</taxon>
        <taxon>Neolectaceae</taxon>
        <taxon>Neolecta</taxon>
    </lineage>
</organism>
<comment type="caution">
    <text evidence="2">The sequence shown here is derived from an EMBL/GenBank/DDBJ whole genome shotgun (WGS) entry which is preliminary data.</text>
</comment>
<name>A0A1U7LS08_NEOID</name>
<feature type="coiled-coil region" evidence="1">
    <location>
        <begin position="38"/>
        <end position="99"/>
    </location>
</feature>
<evidence type="ECO:0000313" key="3">
    <source>
        <dbReference type="Proteomes" id="UP000186594"/>
    </source>
</evidence>
<evidence type="ECO:0000313" key="2">
    <source>
        <dbReference type="EMBL" id="OLL25456.1"/>
    </source>
</evidence>
<sequence length="149" mass="17063">MSQEVDLITRIRDSLKKKDSPEVSDTLLSELAAKNGSNEQLKLQIDNQAKELRRFRGVHCENETLVFACNQKIDYIRTLEARIRDLEEQKSNLEFAAREVRAWCKDLETDAKTVRKGLRELDSRLHMSRKAAQQAESVAADCGDDVEDL</sequence>
<reference evidence="2 3" key="1">
    <citation type="submission" date="2016-04" db="EMBL/GenBank/DDBJ databases">
        <title>Evolutionary innovation and constraint leading to complex multicellularity in the Ascomycota.</title>
        <authorList>
            <person name="Cisse O."/>
            <person name="Nguyen A."/>
            <person name="Hewitt D.A."/>
            <person name="Jedd G."/>
            <person name="Stajich J.E."/>
        </authorList>
    </citation>
    <scope>NUCLEOTIDE SEQUENCE [LARGE SCALE GENOMIC DNA]</scope>
    <source>
        <strain evidence="2 3">DAH-3</strain>
    </source>
</reference>
<keyword evidence="3" id="KW-1185">Reference proteome</keyword>
<gene>
    <name evidence="2" type="ORF">NEOLI_004569</name>
</gene>